<reference evidence="2 3" key="1">
    <citation type="submission" date="2019-10" db="EMBL/GenBank/DDBJ databases">
        <title>Genome sequence of Azospirillum melinis.</title>
        <authorList>
            <person name="Ambrosini A."/>
            <person name="Sant'Anna F.H."/>
            <person name="Cassan F.D."/>
            <person name="Souza E.M."/>
            <person name="Passaglia L.M.P."/>
        </authorList>
    </citation>
    <scope>NUCLEOTIDE SEQUENCE [LARGE SCALE GENOMIC DNA]</scope>
    <source>
        <strain evidence="2 3">TMCY0552</strain>
    </source>
</reference>
<dbReference type="Proteomes" id="UP000605086">
    <property type="component" value="Unassembled WGS sequence"/>
</dbReference>
<keyword evidence="3" id="KW-1185">Reference proteome</keyword>
<evidence type="ECO:0008006" key="4">
    <source>
        <dbReference type="Google" id="ProtNLM"/>
    </source>
</evidence>
<sequence>MAGIQRMRGTSGGPPRGFLWWMARRWDAVQDLWWTLKPVRFSLLTVIVGILALIASGQGREVLLATAEGDWLDSAMLFVAVLIWATFAWFWARVALQIDARAKPVHTDDSAEQITGACRLHALEKAVPRLLGVSAFVLLAIAYAIVLWLDGEAVTPKTRIRLWALMAVFAIGAAAFHWAIRVRREVLPKRRPGMRLVERLFAVEPDATRDYGGFLALPSNARLYLGLTIAAAILAFTAATLWPVGMARAVGPGFILIVAAATLIPFGTPLVSLSRNRDLPILTVIALLVVLFSLWNNNHEVRLLDREPAPRRNIQFAFEAQWAQGRPIPAEGQRSPVLIVATAGGASRAAYLTATVLGMMQDENPAFARQVFAISGVSGGSLGAAVFQALVAASPDGSPMCQGPDRQESGFARCAQLILQQDFLGPTLAGLLYPDLVQRFLPFPVLPDRAAAIERAWEDAWVRVMGSKAPVRLTDAFTEIRGRPEALLTSANWMPLLFLNGTSVATGSRIIASQAQFEGHELPDSLDMMGLLPRDVRLSTAVDMSTRFPYVEPAGVLPGAKGEPWDRIVDGGYFENFGATTAFDILRTLRSGVKEFDHRYRPIVVQISNDSGYQGVDSEEERWRRIKKGDNRDAPENYLHETKDPLLAFAETRGARGRYAVKALERTLVETKVRLRTNEAQSEPLGVFIEFRIFNQAKEQSGEIAAKDPPLGWRLSQAARIAIDRQALGADGNNAESFAKLRAAMH</sequence>
<feature type="transmembrane region" description="Helical" evidence="1">
    <location>
        <begin position="279"/>
        <end position="295"/>
    </location>
</feature>
<protein>
    <recommendedName>
        <fullName evidence="4">PNPLA domain-containing protein</fullName>
    </recommendedName>
</protein>
<dbReference type="InterPro" id="IPR016035">
    <property type="entry name" value="Acyl_Trfase/lysoPLipase"/>
</dbReference>
<evidence type="ECO:0000313" key="2">
    <source>
        <dbReference type="EMBL" id="NUB01186.1"/>
    </source>
</evidence>
<feature type="transmembrane region" description="Helical" evidence="1">
    <location>
        <begin position="249"/>
        <end position="267"/>
    </location>
</feature>
<dbReference type="EMBL" id="WHOS01000023">
    <property type="protein sequence ID" value="NUB01186.1"/>
    <property type="molecule type" value="Genomic_DNA"/>
</dbReference>
<dbReference type="SUPFAM" id="SSF52151">
    <property type="entry name" value="FabD/lysophospholipase-like"/>
    <property type="match status" value="1"/>
</dbReference>
<organism evidence="2 3">
    <name type="scientific">Azospirillum melinis</name>
    <dbReference type="NCBI Taxonomy" id="328839"/>
    <lineage>
        <taxon>Bacteria</taxon>
        <taxon>Pseudomonadati</taxon>
        <taxon>Pseudomonadota</taxon>
        <taxon>Alphaproteobacteria</taxon>
        <taxon>Rhodospirillales</taxon>
        <taxon>Azospirillaceae</taxon>
        <taxon>Azospirillum</taxon>
    </lineage>
</organism>
<evidence type="ECO:0000256" key="1">
    <source>
        <dbReference type="SAM" id="Phobius"/>
    </source>
</evidence>
<feature type="transmembrane region" description="Helical" evidence="1">
    <location>
        <begin position="41"/>
        <end position="59"/>
    </location>
</feature>
<keyword evidence="1" id="KW-1133">Transmembrane helix</keyword>
<feature type="transmembrane region" description="Helical" evidence="1">
    <location>
        <begin position="71"/>
        <end position="92"/>
    </location>
</feature>
<feature type="transmembrane region" description="Helical" evidence="1">
    <location>
        <begin position="223"/>
        <end position="243"/>
    </location>
</feature>
<gene>
    <name evidence="2" type="ORF">GBZ48_18115</name>
</gene>
<name>A0ABX2KFC4_9PROT</name>
<feature type="transmembrane region" description="Helical" evidence="1">
    <location>
        <begin position="130"/>
        <end position="148"/>
    </location>
</feature>
<proteinExistence type="predicted"/>
<dbReference type="RefSeq" id="WP_174472269.1">
    <property type="nucleotide sequence ID" value="NZ_JAGINN010000023.1"/>
</dbReference>
<comment type="caution">
    <text evidence="2">The sequence shown here is derived from an EMBL/GenBank/DDBJ whole genome shotgun (WGS) entry which is preliminary data.</text>
</comment>
<accession>A0ABX2KFC4</accession>
<evidence type="ECO:0000313" key="3">
    <source>
        <dbReference type="Proteomes" id="UP000605086"/>
    </source>
</evidence>
<feature type="transmembrane region" description="Helical" evidence="1">
    <location>
        <begin position="160"/>
        <end position="180"/>
    </location>
</feature>
<keyword evidence="1" id="KW-0812">Transmembrane</keyword>
<keyword evidence="1" id="KW-0472">Membrane</keyword>